<dbReference type="EMBL" id="HBUE01298798">
    <property type="protein sequence ID" value="CAG6577688.1"/>
    <property type="molecule type" value="Transcribed_RNA"/>
</dbReference>
<reference evidence="2" key="1">
    <citation type="submission" date="2021-05" db="EMBL/GenBank/DDBJ databases">
        <authorList>
            <person name="Alioto T."/>
            <person name="Alioto T."/>
            <person name="Gomez Garrido J."/>
        </authorList>
    </citation>
    <scope>NUCLEOTIDE SEQUENCE</scope>
</reference>
<feature type="compositionally biased region" description="Polar residues" evidence="1">
    <location>
        <begin position="37"/>
        <end position="61"/>
    </location>
</feature>
<protein>
    <submittedName>
        <fullName evidence="2">(northern house mosquito) hypothetical protein</fullName>
    </submittedName>
</protein>
<feature type="compositionally biased region" description="Polar residues" evidence="1">
    <location>
        <begin position="1"/>
        <end position="18"/>
    </location>
</feature>
<dbReference type="EMBL" id="HBUE01192840">
    <property type="protein sequence ID" value="CAG6525975.1"/>
    <property type="molecule type" value="Transcribed_RNA"/>
</dbReference>
<feature type="region of interest" description="Disordered" evidence="1">
    <location>
        <begin position="27"/>
        <end position="101"/>
    </location>
</feature>
<proteinExistence type="predicted"/>
<sequence length="118" mass="12615">MSTSKNLLPASGSRSSSACAVKMANSKLTARDCCPRSASSSTVCRTSPSCVTLSRSKPVNKSTPSPSTNRSTTCPTASTKRSRRWSSTPTPSRVPSECATTRTPRALRFWTRSRSSPI</sequence>
<name>A0A8D8H0R8_CULPI</name>
<dbReference type="EMBL" id="HBUE01298797">
    <property type="protein sequence ID" value="CAG6577686.1"/>
    <property type="molecule type" value="Transcribed_RNA"/>
</dbReference>
<accession>A0A8D8H0R8</accession>
<evidence type="ECO:0000256" key="1">
    <source>
        <dbReference type="SAM" id="MobiDB-lite"/>
    </source>
</evidence>
<feature type="region of interest" description="Disordered" evidence="1">
    <location>
        <begin position="1"/>
        <end position="20"/>
    </location>
</feature>
<organism evidence="2">
    <name type="scientific">Culex pipiens</name>
    <name type="common">House mosquito</name>
    <dbReference type="NCBI Taxonomy" id="7175"/>
    <lineage>
        <taxon>Eukaryota</taxon>
        <taxon>Metazoa</taxon>
        <taxon>Ecdysozoa</taxon>
        <taxon>Arthropoda</taxon>
        <taxon>Hexapoda</taxon>
        <taxon>Insecta</taxon>
        <taxon>Pterygota</taxon>
        <taxon>Neoptera</taxon>
        <taxon>Endopterygota</taxon>
        <taxon>Diptera</taxon>
        <taxon>Nematocera</taxon>
        <taxon>Culicoidea</taxon>
        <taxon>Culicidae</taxon>
        <taxon>Culicinae</taxon>
        <taxon>Culicini</taxon>
        <taxon>Culex</taxon>
        <taxon>Culex</taxon>
    </lineage>
</organism>
<evidence type="ECO:0000313" key="2">
    <source>
        <dbReference type="EMBL" id="CAG6525977.1"/>
    </source>
</evidence>
<feature type="compositionally biased region" description="Low complexity" evidence="1">
    <location>
        <begin position="62"/>
        <end position="96"/>
    </location>
</feature>
<dbReference type="EMBL" id="HBUE01192841">
    <property type="protein sequence ID" value="CAG6525977.1"/>
    <property type="molecule type" value="Transcribed_RNA"/>
</dbReference>
<dbReference type="AlphaFoldDB" id="A0A8D8H0R8"/>